<organism evidence="2 3">
    <name type="scientific">Candidatus Magasanikbacteria bacterium CG11_big_fil_rev_8_21_14_0_20_39_34</name>
    <dbReference type="NCBI Taxonomy" id="1974653"/>
    <lineage>
        <taxon>Bacteria</taxon>
        <taxon>Candidatus Magasanikiibacteriota</taxon>
    </lineage>
</organism>
<feature type="non-terminal residue" evidence="2">
    <location>
        <position position="1"/>
    </location>
</feature>
<evidence type="ECO:0000313" key="2">
    <source>
        <dbReference type="EMBL" id="PIR04265.1"/>
    </source>
</evidence>
<accession>A0A2H0N814</accession>
<proteinExistence type="predicted"/>
<dbReference type="AlphaFoldDB" id="A0A2H0N814"/>
<feature type="transmembrane region" description="Helical" evidence="1">
    <location>
        <begin position="21"/>
        <end position="43"/>
    </location>
</feature>
<dbReference type="Proteomes" id="UP000229600">
    <property type="component" value="Unassembled WGS sequence"/>
</dbReference>
<sequence>LLLAGMKKKSRSLFFISFRYGYKRVFDLFFIFVSFLPFSKFFLSVGFKVKLFFFNYRRG</sequence>
<keyword evidence="1" id="KW-0472">Membrane</keyword>
<protein>
    <submittedName>
        <fullName evidence="2">Uncharacterized protein</fullName>
    </submittedName>
</protein>
<comment type="caution">
    <text evidence="2">The sequence shown here is derived from an EMBL/GenBank/DDBJ whole genome shotgun (WGS) entry which is preliminary data.</text>
</comment>
<evidence type="ECO:0000313" key="3">
    <source>
        <dbReference type="Proteomes" id="UP000229600"/>
    </source>
</evidence>
<keyword evidence="1" id="KW-1133">Transmembrane helix</keyword>
<name>A0A2H0N814_9BACT</name>
<reference evidence="2 3" key="1">
    <citation type="submission" date="2017-09" db="EMBL/GenBank/DDBJ databases">
        <title>Depth-based differentiation of microbial function through sediment-hosted aquifers and enrichment of novel symbionts in the deep terrestrial subsurface.</title>
        <authorList>
            <person name="Probst A.J."/>
            <person name="Ladd B."/>
            <person name="Jarett J.K."/>
            <person name="Geller-Mcgrath D.E."/>
            <person name="Sieber C.M."/>
            <person name="Emerson J.B."/>
            <person name="Anantharaman K."/>
            <person name="Thomas B.C."/>
            <person name="Malmstrom R."/>
            <person name="Stieglmeier M."/>
            <person name="Klingl A."/>
            <person name="Woyke T."/>
            <person name="Ryan C.M."/>
            <person name="Banfield J.F."/>
        </authorList>
    </citation>
    <scope>NUCLEOTIDE SEQUENCE [LARGE SCALE GENOMIC DNA]</scope>
    <source>
        <strain evidence="2">CG11_big_fil_rev_8_21_14_0_20_39_34</strain>
    </source>
</reference>
<dbReference type="EMBL" id="PCWN01000007">
    <property type="protein sequence ID" value="PIR04265.1"/>
    <property type="molecule type" value="Genomic_DNA"/>
</dbReference>
<evidence type="ECO:0000256" key="1">
    <source>
        <dbReference type="SAM" id="Phobius"/>
    </source>
</evidence>
<gene>
    <name evidence="2" type="ORF">COV59_03725</name>
</gene>
<keyword evidence="1" id="KW-0812">Transmembrane</keyword>